<evidence type="ECO:0000313" key="3">
    <source>
        <dbReference type="Proteomes" id="UP001500235"/>
    </source>
</evidence>
<evidence type="ECO:0000256" key="1">
    <source>
        <dbReference type="SAM" id="SignalP"/>
    </source>
</evidence>
<reference evidence="3" key="1">
    <citation type="journal article" date="2019" name="Int. J. Syst. Evol. Microbiol.">
        <title>The Global Catalogue of Microorganisms (GCM) 10K type strain sequencing project: providing services to taxonomists for standard genome sequencing and annotation.</title>
        <authorList>
            <consortium name="The Broad Institute Genomics Platform"/>
            <consortium name="The Broad Institute Genome Sequencing Center for Infectious Disease"/>
            <person name="Wu L."/>
            <person name="Ma J."/>
        </authorList>
    </citation>
    <scope>NUCLEOTIDE SEQUENCE [LARGE SCALE GENOMIC DNA]</scope>
    <source>
        <strain evidence="3">JCM 17563</strain>
    </source>
</reference>
<sequence>MLSILLAATLSTAQPAAALPPPDADEQEVTVQAKRLKRQAVSSFVKSLSLPSDNLPLARFSETICPRAVGLTPALDLAITRRMRRVAAGGGIAVAPSENCRPNALVMFADDKAEMMRAFRRRYPVWFEDAVGQAAEIPNEKGPAIAWHNVGRRDRSGQAVAWNAEERRYELVSPIVASRTSISMRPVFVAAVVIIERRALEGLSATQVADYAAMRAFTGAQPSRAAAGGAPTILGVLDSAPDSENPASLTAWDLGFLKGLYMVQPYARANAQQATIREEVTRELEKPRE</sequence>
<organism evidence="2 3">
    <name type="scientific">Sphingomonas swuensis</name>
    <dbReference type="NCBI Taxonomy" id="977800"/>
    <lineage>
        <taxon>Bacteria</taxon>
        <taxon>Pseudomonadati</taxon>
        <taxon>Pseudomonadota</taxon>
        <taxon>Alphaproteobacteria</taxon>
        <taxon>Sphingomonadales</taxon>
        <taxon>Sphingomonadaceae</taxon>
        <taxon>Sphingomonas</taxon>
    </lineage>
</organism>
<gene>
    <name evidence="2" type="ORF">GCM10022280_01780</name>
</gene>
<evidence type="ECO:0000313" key="2">
    <source>
        <dbReference type="EMBL" id="GAA4008673.1"/>
    </source>
</evidence>
<feature type="chain" id="PRO_5047323576" description="DUF2927 domain-containing protein" evidence="1">
    <location>
        <begin position="19"/>
        <end position="289"/>
    </location>
</feature>
<accession>A0ABP7SA48</accession>
<name>A0ABP7SA48_9SPHN</name>
<comment type="caution">
    <text evidence="2">The sequence shown here is derived from an EMBL/GenBank/DDBJ whole genome shotgun (WGS) entry which is preliminary data.</text>
</comment>
<feature type="signal peptide" evidence="1">
    <location>
        <begin position="1"/>
        <end position="18"/>
    </location>
</feature>
<protein>
    <recommendedName>
        <fullName evidence="4">DUF2927 domain-containing protein</fullName>
    </recommendedName>
</protein>
<dbReference type="Proteomes" id="UP001500235">
    <property type="component" value="Unassembled WGS sequence"/>
</dbReference>
<evidence type="ECO:0008006" key="4">
    <source>
        <dbReference type="Google" id="ProtNLM"/>
    </source>
</evidence>
<keyword evidence="3" id="KW-1185">Reference proteome</keyword>
<dbReference type="EMBL" id="BAABBQ010000001">
    <property type="protein sequence ID" value="GAA4008673.1"/>
    <property type="molecule type" value="Genomic_DNA"/>
</dbReference>
<keyword evidence="1" id="KW-0732">Signal</keyword>
<dbReference type="RefSeq" id="WP_344705509.1">
    <property type="nucleotide sequence ID" value="NZ_BAABBQ010000001.1"/>
</dbReference>
<proteinExistence type="predicted"/>